<evidence type="ECO:0008006" key="4">
    <source>
        <dbReference type="Google" id="ProtNLM"/>
    </source>
</evidence>
<accession>A0A2W2GFP4</accession>
<sequence>MRYRAMFAIGLAVGYVLGSRAGRERYEQIKRTAQRVVDSPAVQEAAGLFGARVSQAAGAARSKAGDMLGDRVPFLHKEDDTSDVWNQESHPVNRGGPGRGQMP</sequence>
<evidence type="ECO:0000313" key="3">
    <source>
        <dbReference type="Proteomes" id="UP000248544"/>
    </source>
</evidence>
<evidence type="ECO:0000256" key="1">
    <source>
        <dbReference type="SAM" id="MobiDB-lite"/>
    </source>
</evidence>
<dbReference type="AlphaFoldDB" id="A0A2W2GFP4"/>
<feature type="region of interest" description="Disordered" evidence="1">
    <location>
        <begin position="78"/>
        <end position="103"/>
    </location>
</feature>
<dbReference type="RefSeq" id="WP_233508225.1">
    <property type="nucleotide sequence ID" value="NZ_POUA01000263.1"/>
</dbReference>
<dbReference type="EMBL" id="POUA01000263">
    <property type="protein sequence ID" value="PZG36200.1"/>
    <property type="molecule type" value="Genomic_DNA"/>
</dbReference>
<organism evidence="2 3">
    <name type="scientific">Spongiactinospora gelatinilytica</name>
    <dbReference type="NCBI Taxonomy" id="2666298"/>
    <lineage>
        <taxon>Bacteria</taxon>
        <taxon>Bacillati</taxon>
        <taxon>Actinomycetota</taxon>
        <taxon>Actinomycetes</taxon>
        <taxon>Streptosporangiales</taxon>
        <taxon>Streptosporangiaceae</taxon>
        <taxon>Spongiactinospora</taxon>
    </lineage>
</organism>
<comment type="caution">
    <text evidence="2">The sequence shown here is derived from an EMBL/GenBank/DDBJ whole genome shotgun (WGS) entry which is preliminary data.</text>
</comment>
<keyword evidence="3" id="KW-1185">Reference proteome</keyword>
<evidence type="ECO:0000313" key="2">
    <source>
        <dbReference type="EMBL" id="PZG36200.1"/>
    </source>
</evidence>
<reference evidence="2 3" key="1">
    <citation type="submission" date="2018-01" db="EMBL/GenBank/DDBJ databases">
        <title>Draft genome sequence of Sphaerisporangium sp. 7K107.</title>
        <authorList>
            <person name="Sahin N."/>
            <person name="Saygin H."/>
            <person name="Ay H."/>
        </authorList>
    </citation>
    <scope>NUCLEOTIDE SEQUENCE [LARGE SCALE GENOMIC DNA]</scope>
    <source>
        <strain evidence="2 3">7K107</strain>
    </source>
</reference>
<gene>
    <name evidence="2" type="ORF">C1I98_27045</name>
</gene>
<protein>
    <recommendedName>
        <fullName evidence="4">YtxH domain-containing protein</fullName>
    </recommendedName>
</protein>
<dbReference type="Proteomes" id="UP000248544">
    <property type="component" value="Unassembled WGS sequence"/>
</dbReference>
<proteinExistence type="predicted"/>
<name>A0A2W2GFP4_9ACTN</name>